<dbReference type="InterPro" id="IPR011545">
    <property type="entry name" value="DEAD/DEAH_box_helicase_dom"/>
</dbReference>
<dbReference type="InterPro" id="IPR016438">
    <property type="entry name" value="SKI2-like"/>
</dbReference>
<dbReference type="Gene3D" id="3.40.50.300">
    <property type="entry name" value="P-loop containing nucleotide triphosphate hydrolases"/>
    <property type="match status" value="2"/>
</dbReference>
<dbReference type="PROSITE" id="PS51192">
    <property type="entry name" value="HELICASE_ATP_BIND_1"/>
    <property type="match status" value="1"/>
</dbReference>
<dbReference type="SMART" id="SM01142">
    <property type="entry name" value="DSHCT"/>
    <property type="match status" value="1"/>
</dbReference>
<dbReference type="SUPFAM" id="SSF52540">
    <property type="entry name" value="P-loop containing nucleoside triphosphate hydrolases"/>
    <property type="match status" value="1"/>
</dbReference>
<evidence type="ECO:0000256" key="8">
    <source>
        <dbReference type="ARBA" id="ARBA00022884"/>
    </source>
</evidence>
<dbReference type="SMART" id="SM00487">
    <property type="entry name" value="DEXDc"/>
    <property type="match status" value="1"/>
</dbReference>
<dbReference type="GO" id="GO:0070478">
    <property type="term" value="P:nuclear-transcribed mRNA catabolic process, 3'-5' exonucleolytic nonsense-mediated decay"/>
    <property type="evidence" value="ECO:0007669"/>
    <property type="project" value="TreeGrafter"/>
</dbReference>
<evidence type="ECO:0000256" key="6">
    <source>
        <dbReference type="ARBA" id="ARBA00022806"/>
    </source>
</evidence>
<dbReference type="Pfam" id="PF08148">
    <property type="entry name" value="DSHCT"/>
    <property type="match status" value="1"/>
</dbReference>
<proteinExistence type="inferred from homology"/>
<dbReference type="FunFam" id="3.40.50.300:FF:000987">
    <property type="entry name" value="DEAD/DEAH box RNA helicase"/>
    <property type="match status" value="1"/>
</dbReference>
<reference evidence="12 13" key="1">
    <citation type="submission" date="2016-08" db="EMBL/GenBank/DDBJ databases">
        <title>Whole genome shotgun sequence of Pichia membranifaciens KS47-1.</title>
        <authorList>
            <person name="Konishi M."/>
            <person name="Ishida M."/>
            <person name="Arakawa T."/>
            <person name="Kato Y."/>
            <person name="Horiuchi J."/>
        </authorList>
    </citation>
    <scope>NUCLEOTIDE SEQUENCE [LARGE SCALE GENOMIC DNA]</scope>
    <source>
        <strain evidence="12 13">KS47-1</strain>
    </source>
</reference>
<dbReference type="OrthoDB" id="64767at2759"/>
<dbReference type="PANTHER" id="PTHR12131:SF1">
    <property type="entry name" value="ATP-DEPENDENT RNA HELICASE SUPV3L1, MITOCHONDRIAL-RELATED"/>
    <property type="match status" value="1"/>
</dbReference>
<dbReference type="Gene3D" id="1.10.3380.30">
    <property type="match status" value="2"/>
</dbReference>
<dbReference type="Pfam" id="PF21408">
    <property type="entry name" value="MTR4-like_stalk"/>
    <property type="match status" value="1"/>
</dbReference>
<dbReference type="GO" id="GO:0003723">
    <property type="term" value="F:RNA binding"/>
    <property type="evidence" value="ECO:0007669"/>
    <property type="project" value="UniProtKB-KW"/>
</dbReference>
<evidence type="ECO:0000259" key="10">
    <source>
        <dbReference type="PROSITE" id="PS51192"/>
    </source>
</evidence>
<evidence type="ECO:0000259" key="11">
    <source>
        <dbReference type="PROSITE" id="PS51194"/>
    </source>
</evidence>
<dbReference type="InterPro" id="IPR050699">
    <property type="entry name" value="RNA-DNA_Helicase"/>
</dbReference>
<keyword evidence="13" id="KW-1185">Reference proteome</keyword>
<dbReference type="InterPro" id="IPR048392">
    <property type="entry name" value="MTR4-like_stalk"/>
</dbReference>
<dbReference type="InterPro" id="IPR014001">
    <property type="entry name" value="Helicase_ATP-bd"/>
</dbReference>
<evidence type="ECO:0000256" key="2">
    <source>
        <dbReference type="ARBA" id="ARBA00010140"/>
    </source>
</evidence>
<evidence type="ECO:0000313" key="13">
    <source>
        <dbReference type="Proteomes" id="UP000186136"/>
    </source>
</evidence>
<name>A0A1Q2YIZ5_9ASCO</name>
<keyword evidence="3" id="KW-0963">Cytoplasm</keyword>
<dbReference type="GO" id="GO:0005524">
    <property type="term" value="F:ATP binding"/>
    <property type="evidence" value="ECO:0007669"/>
    <property type="project" value="UniProtKB-KW"/>
</dbReference>
<keyword evidence="7" id="KW-0067">ATP-binding</keyword>
<feature type="domain" description="Helicase ATP-binding" evidence="10">
    <location>
        <begin position="330"/>
        <end position="488"/>
    </location>
</feature>
<dbReference type="InterPro" id="IPR040801">
    <property type="entry name" value="Ski2_N"/>
</dbReference>
<sequence>MQCLDTLYEKLAEVLPVDDASLDPETGLHSAKGLTTEGDNDEIDRELKEHFLTPSDKLPWSLLNEFYNVPKLDGSQKEKVNFSLINMPELLNRTSIRFKRAGIDGSIVSFKEEFTSNDASSLSISRKYTGNARLNVKGNTSSLPFLPGGFKKSDDSTNEGEAGNARNLHRDQYGLFDIPQGFSRGLQLDEEHIDIKIIGGEKNDLNRSMDEIEILPEEFGEGSLSENENYDAGDDDILNGTESDAVANSNNVNKISSDKDFENEISQFIPKNSVIRPSTASSSLIQQYKRKTNWAHIVDLDHRIENFDELIPNPARTWPFELDIFQQEAVYHLEQGDSVFVAAHTSAGKTVVAEYAIAMAHKNMTKAIYTSPIKALSNQKFRDFKHTFKELDVGVITGDVQINPDANCLIMTTEILRSMLYRGSDVIRDVEFVIFDEVHYVNDVDRGVVWEEVIIMLPDHVKIILLSATVPNTLEFASWVGRTKQKDIYVISTPKRPVPLEIFIFAKDTPYKVIDSNRHFLESGYNLHSDKFNKNTKSNDDTKTVANGGRGGGGRGGRGGGNVGGRGSSRGSVRGGRGGRGGSLTNNGPRFIKRDAPTSKSWSTLVDYMRKNDLLPAVIFVFSKKRCEEYAESLSGFNFSNSRESSEIHMFIDKAVARLKKEDRELPQILRMREMLKRGIAVHHGGLLPIIKEVVEILFSKSLIKVLFATETFAMGLNLPTRTVVFSSLRKHDGTGFRDLLPGEFTQMSGRAGRRGLDKIGTVMIMAYQQPLDKSSLKQVALGVPTKLSSQFRLTYTMILNLLRIEALKVEDMIKRSFGENSSQSMLPEQQLEILRLEKELESIPKLDIETEDLMKLERIYILSREIRELQSGIYLSLENFPKLRKFLKFGRILVFKDRHQKSMVGVILDDYIYKHSVTCLIACEVSEKHRENDKTDNSLFFNPVFGERFINAWFPRWNVSSKEKIHSQAVKLSSIEFFSNEFVHVPKEIFKKDTRAIERFRKELGTQLDRRAHWSETDYQNLMFESNIELVLQRVKVMKDLSQLLNDIEMVDLITEGDNYLKVSHKMGITEHIESLKKSLSDENLELLPEYNKRLEVLKTLDYVNPEQLTINLKGRVACEINSGWELVMTELVFDNFLGGFSSEEIVALLSCFVFEGKRGNNKDDAPTKLSTPRLEKGKEKICSIVEKIMTISTELKIQLTAEEDSFLENDRFALVNTVYEWARGRSFKDIMEYANDADESEGTIVRVITFLDEICMQVRNASIITGDSALHSKMTDAQEKIKRDIVFCASLYL</sequence>
<evidence type="ECO:0000256" key="3">
    <source>
        <dbReference type="ARBA" id="ARBA00022490"/>
    </source>
</evidence>
<feature type="compositionally biased region" description="Gly residues" evidence="9">
    <location>
        <begin position="548"/>
        <end position="582"/>
    </location>
</feature>
<dbReference type="PIRSF" id="PIRSF005198">
    <property type="entry name" value="Antiviral_helicase_SKI2"/>
    <property type="match status" value="1"/>
</dbReference>
<dbReference type="GO" id="GO:0003724">
    <property type="term" value="F:RNA helicase activity"/>
    <property type="evidence" value="ECO:0007669"/>
    <property type="project" value="InterPro"/>
</dbReference>
<evidence type="ECO:0008006" key="14">
    <source>
        <dbReference type="Google" id="ProtNLM"/>
    </source>
</evidence>
<dbReference type="GO" id="GO:0016787">
    <property type="term" value="F:hydrolase activity"/>
    <property type="evidence" value="ECO:0007669"/>
    <property type="project" value="UniProtKB-KW"/>
</dbReference>
<dbReference type="GO" id="GO:0055087">
    <property type="term" value="C:Ski complex"/>
    <property type="evidence" value="ECO:0007669"/>
    <property type="project" value="TreeGrafter"/>
</dbReference>
<evidence type="ECO:0000313" key="12">
    <source>
        <dbReference type="EMBL" id="GAV29495.1"/>
    </source>
</evidence>
<keyword evidence="8" id="KW-0694">RNA-binding</keyword>
<comment type="caution">
    <text evidence="12">The sequence shown here is derived from an EMBL/GenBank/DDBJ whole genome shotgun (WGS) entry which is preliminary data.</text>
</comment>
<dbReference type="FunFam" id="1.10.3380.30:FF:000001">
    <property type="entry name" value="Ski2 ATP-dependent RNA helicase"/>
    <property type="match status" value="1"/>
</dbReference>
<evidence type="ECO:0000256" key="7">
    <source>
        <dbReference type="ARBA" id="ARBA00022840"/>
    </source>
</evidence>
<comment type="similarity">
    <text evidence="2">Belongs to the helicase family. SKI2 subfamily.</text>
</comment>
<evidence type="ECO:0000256" key="1">
    <source>
        <dbReference type="ARBA" id="ARBA00004496"/>
    </source>
</evidence>
<feature type="domain" description="Helicase C-terminal" evidence="11">
    <location>
        <begin position="604"/>
        <end position="803"/>
    </location>
</feature>
<evidence type="ECO:0000256" key="5">
    <source>
        <dbReference type="ARBA" id="ARBA00022801"/>
    </source>
</evidence>
<dbReference type="PANTHER" id="PTHR12131">
    <property type="entry name" value="ATP-DEPENDENT RNA AND DNA HELICASE"/>
    <property type="match status" value="1"/>
</dbReference>
<dbReference type="SMART" id="SM00490">
    <property type="entry name" value="HELICc"/>
    <property type="match status" value="1"/>
</dbReference>
<protein>
    <recommendedName>
        <fullName evidence="14">Antiviral helicase</fullName>
    </recommendedName>
</protein>
<dbReference type="EMBL" id="BDGI01000124">
    <property type="protein sequence ID" value="GAV29495.1"/>
    <property type="molecule type" value="Genomic_DNA"/>
</dbReference>
<evidence type="ECO:0000256" key="9">
    <source>
        <dbReference type="SAM" id="MobiDB-lite"/>
    </source>
</evidence>
<dbReference type="InterPro" id="IPR012961">
    <property type="entry name" value="Ski2/MTR4_C"/>
</dbReference>
<dbReference type="Pfam" id="PF00270">
    <property type="entry name" value="DEAD"/>
    <property type="match status" value="1"/>
</dbReference>
<keyword evidence="4" id="KW-0547">Nucleotide-binding</keyword>
<dbReference type="PROSITE" id="PS51194">
    <property type="entry name" value="HELICASE_CTER"/>
    <property type="match status" value="1"/>
</dbReference>
<dbReference type="CDD" id="cd18795">
    <property type="entry name" value="SF2_C_Ski2"/>
    <property type="match status" value="1"/>
</dbReference>
<dbReference type="InterPro" id="IPR025696">
    <property type="entry name" value="Beta-barrel_MTR4"/>
</dbReference>
<keyword evidence="5" id="KW-0378">Hydrolase</keyword>
<dbReference type="InterPro" id="IPR027417">
    <property type="entry name" value="P-loop_NTPase"/>
</dbReference>
<keyword evidence="6" id="KW-0347">Helicase</keyword>
<organism evidence="12 13">
    <name type="scientific">Pichia membranifaciens</name>
    <dbReference type="NCBI Taxonomy" id="4926"/>
    <lineage>
        <taxon>Eukaryota</taxon>
        <taxon>Fungi</taxon>
        <taxon>Dikarya</taxon>
        <taxon>Ascomycota</taxon>
        <taxon>Saccharomycotina</taxon>
        <taxon>Pichiomycetes</taxon>
        <taxon>Pichiales</taxon>
        <taxon>Pichiaceae</taxon>
        <taxon>Pichia</taxon>
    </lineage>
</organism>
<dbReference type="Pfam" id="PF13234">
    <property type="entry name" value="MTR4_beta-barrel"/>
    <property type="match status" value="1"/>
</dbReference>
<dbReference type="FunFam" id="3.40.50.300:FF:000354">
    <property type="entry name" value="ATP-dependent RNA helicase SKI2"/>
    <property type="match status" value="1"/>
</dbReference>
<dbReference type="Pfam" id="PF17911">
    <property type="entry name" value="Ski2_N"/>
    <property type="match status" value="1"/>
</dbReference>
<feature type="compositionally biased region" description="Basic and acidic residues" evidence="9">
    <location>
        <begin position="531"/>
        <end position="543"/>
    </location>
</feature>
<accession>A0A1Q2YIZ5</accession>
<dbReference type="Gene3D" id="2.30.30.1160">
    <property type="match status" value="1"/>
</dbReference>
<dbReference type="Pfam" id="PF00271">
    <property type="entry name" value="Helicase_C"/>
    <property type="match status" value="1"/>
</dbReference>
<gene>
    <name evidence="12" type="ORF">PMKS-002996</name>
</gene>
<dbReference type="InterPro" id="IPR001650">
    <property type="entry name" value="Helicase_C-like"/>
</dbReference>
<feature type="region of interest" description="Disordered" evidence="9">
    <location>
        <begin position="531"/>
        <end position="594"/>
    </location>
</feature>
<dbReference type="Proteomes" id="UP000186136">
    <property type="component" value="Unassembled WGS sequence"/>
</dbReference>
<feature type="region of interest" description="Disordered" evidence="9">
    <location>
        <begin position="147"/>
        <end position="166"/>
    </location>
</feature>
<comment type="subcellular location">
    <subcellularLocation>
        <location evidence="1">Cytoplasm</location>
    </subcellularLocation>
</comment>
<evidence type="ECO:0000256" key="4">
    <source>
        <dbReference type="ARBA" id="ARBA00022741"/>
    </source>
</evidence>